<evidence type="ECO:0000313" key="1">
    <source>
        <dbReference type="EMBL" id="CUM62371.1"/>
    </source>
</evidence>
<accession>A0A1J1JM31</accession>
<name>A0A1J1JM31_PLAAG</name>
<reference evidence="1" key="1">
    <citation type="submission" date="2015-09" db="EMBL/GenBank/DDBJ databases">
        <authorList>
            <person name="Jackson K.R."/>
            <person name="Lunt B.L."/>
            <person name="Fisher J.N.B."/>
            <person name="Gardner A.V."/>
            <person name="Bailey M.E."/>
            <person name="Deus L.M."/>
            <person name="Earl A.S."/>
            <person name="Gibby P.D."/>
            <person name="Hartmann K.A."/>
            <person name="Liu J.E."/>
            <person name="Manci A.M."/>
            <person name="Nielsen D.A."/>
            <person name="Solomon M.B."/>
            <person name="Breakwell D.P."/>
            <person name="Burnett S.H."/>
            <person name="Grose J.H."/>
        </authorList>
    </citation>
    <scope>NUCLEOTIDE SEQUENCE</scope>
    <source>
        <strain evidence="1">7805</strain>
    </source>
</reference>
<gene>
    <name evidence="1" type="ORF">PLAM_mp0076</name>
</gene>
<protein>
    <submittedName>
        <fullName evidence="1">Uncharacterized protein</fullName>
    </submittedName>
</protein>
<proteinExistence type="predicted"/>
<dbReference type="EMBL" id="LO018305">
    <property type="protein sequence ID" value="CUM62371.1"/>
    <property type="molecule type" value="Genomic_DNA"/>
</dbReference>
<sequence>MEKLRFYHYLVLVTNNVSDFQYSDFQDFDRLRIENWVNVSEGEV</sequence>
<organism evidence="1">
    <name type="scientific">Planktothrix agardhii</name>
    <name type="common">Oscillatoria agardhii</name>
    <dbReference type="NCBI Taxonomy" id="1160"/>
    <lineage>
        <taxon>Bacteria</taxon>
        <taxon>Bacillati</taxon>
        <taxon>Cyanobacteriota</taxon>
        <taxon>Cyanophyceae</taxon>
        <taxon>Oscillatoriophycideae</taxon>
        <taxon>Oscillatoriales</taxon>
        <taxon>Microcoleaceae</taxon>
        <taxon>Planktothrix</taxon>
    </lineage>
</organism>
<dbReference type="AlphaFoldDB" id="A0A1J1JM31"/>